<keyword evidence="3" id="KW-0812">Transmembrane</keyword>
<dbReference type="Proteomes" id="UP000076744">
    <property type="component" value="Unassembled WGS sequence"/>
</dbReference>
<evidence type="ECO:0000313" key="5">
    <source>
        <dbReference type="Proteomes" id="UP000076744"/>
    </source>
</evidence>
<dbReference type="EMBL" id="AZHB01000020">
    <property type="protein sequence ID" value="OAA57279.1"/>
    <property type="molecule type" value="Genomic_DNA"/>
</dbReference>
<evidence type="ECO:0000256" key="1">
    <source>
        <dbReference type="SAM" id="Coils"/>
    </source>
</evidence>
<proteinExistence type="predicted"/>
<keyword evidence="3" id="KW-1133">Transmembrane helix</keyword>
<dbReference type="RefSeq" id="XP_018702081.1">
    <property type="nucleotide sequence ID" value="XM_018850803.1"/>
</dbReference>
<keyword evidence="3" id="KW-0472">Membrane</keyword>
<name>A0A167Q4I0_CORFA</name>
<evidence type="ECO:0000256" key="2">
    <source>
        <dbReference type="SAM" id="MobiDB-lite"/>
    </source>
</evidence>
<evidence type="ECO:0000313" key="4">
    <source>
        <dbReference type="EMBL" id="OAA57279.1"/>
    </source>
</evidence>
<comment type="caution">
    <text evidence="4">The sequence shown here is derived from an EMBL/GenBank/DDBJ whole genome shotgun (WGS) entry which is preliminary data.</text>
</comment>
<keyword evidence="1" id="KW-0175">Coiled coil</keyword>
<accession>A0A167Q4I0</accession>
<reference evidence="4 5" key="1">
    <citation type="journal article" date="2016" name="Genome Biol. Evol.">
        <title>Divergent and convergent evolution of fungal pathogenicity.</title>
        <authorList>
            <person name="Shang Y."/>
            <person name="Xiao G."/>
            <person name="Zheng P."/>
            <person name="Cen K."/>
            <person name="Zhan S."/>
            <person name="Wang C."/>
        </authorList>
    </citation>
    <scope>NUCLEOTIDE SEQUENCE [LARGE SCALE GENOMIC DNA]</scope>
    <source>
        <strain evidence="4 5">ARSEF 2679</strain>
    </source>
</reference>
<feature type="region of interest" description="Disordered" evidence="2">
    <location>
        <begin position="68"/>
        <end position="121"/>
    </location>
</feature>
<feature type="compositionally biased region" description="Basic and acidic residues" evidence="2">
    <location>
        <begin position="91"/>
        <end position="105"/>
    </location>
</feature>
<sequence length="275" mass="30289">MDQNGEQDSPVSIAANIAGLLTFAFALAAAAYARVRYLRSSSTEYLRVKTSLSWYKTESTWLQHLVSTQGGPVAVPPRAGGDDDGNTDRSSSFDEKGSGKGEEWPRRRRVGLDRPPPPPAQRAEQHMFEFVMDDLLNLERRLLDMVNDVESRAAADPGVGEAGISWSLVPGTWHGGRPSVAVAWLGVRTKALELVRQREALTARVQFLQLSMIASRLQSLEVRVSAAEEQERERERERLLTREDTMVSALAAVRDGIDSGGKPAVERSGYTSLVR</sequence>
<feature type="compositionally biased region" description="Low complexity" evidence="2">
    <location>
        <begin position="70"/>
        <end position="79"/>
    </location>
</feature>
<feature type="coiled-coil region" evidence="1">
    <location>
        <begin position="210"/>
        <end position="237"/>
    </location>
</feature>
<dbReference type="AlphaFoldDB" id="A0A167Q4I0"/>
<dbReference type="GeneID" id="30023492"/>
<dbReference type="OrthoDB" id="5329749at2759"/>
<keyword evidence="5" id="KW-1185">Reference proteome</keyword>
<feature type="transmembrane region" description="Helical" evidence="3">
    <location>
        <begin position="12"/>
        <end position="33"/>
    </location>
</feature>
<evidence type="ECO:0000256" key="3">
    <source>
        <dbReference type="SAM" id="Phobius"/>
    </source>
</evidence>
<protein>
    <submittedName>
        <fullName evidence="4">Uncharacterized protein</fullName>
    </submittedName>
</protein>
<gene>
    <name evidence="4" type="ORF">ISF_07200</name>
</gene>
<organism evidence="4 5">
    <name type="scientific">Cordyceps fumosorosea (strain ARSEF 2679)</name>
    <name type="common">Isaria fumosorosea</name>
    <dbReference type="NCBI Taxonomy" id="1081104"/>
    <lineage>
        <taxon>Eukaryota</taxon>
        <taxon>Fungi</taxon>
        <taxon>Dikarya</taxon>
        <taxon>Ascomycota</taxon>
        <taxon>Pezizomycotina</taxon>
        <taxon>Sordariomycetes</taxon>
        <taxon>Hypocreomycetidae</taxon>
        <taxon>Hypocreales</taxon>
        <taxon>Cordycipitaceae</taxon>
        <taxon>Cordyceps</taxon>
    </lineage>
</organism>